<keyword evidence="1" id="KW-0472">Membrane</keyword>
<evidence type="ECO:0000313" key="2">
    <source>
        <dbReference type="EMBL" id="KAK4100730.1"/>
    </source>
</evidence>
<name>A0AAN6Q2V5_9PEZI</name>
<evidence type="ECO:0000313" key="3">
    <source>
        <dbReference type="Proteomes" id="UP001305647"/>
    </source>
</evidence>
<organism evidence="2 3">
    <name type="scientific">Parathielavia hyrcaniae</name>
    <dbReference type="NCBI Taxonomy" id="113614"/>
    <lineage>
        <taxon>Eukaryota</taxon>
        <taxon>Fungi</taxon>
        <taxon>Dikarya</taxon>
        <taxon>Ascomycota</taxon>
        <taxon>Pezizomycotina</taxon>
        <taxon>Sordariomycetes</taxon>
        <taxon>Sordariomycetidae</taxon>
        <taxon>Sordariales</taxon>
        <taxon>Chaetomiaceae</taxon>
        <taxon>Parathielavia</taxon>
    </lineage>
</organism>
<evidence type="ECO:0000256" key="1">
    <source>
        <dbReference type="SAM" id="Phobius"/>
    </source>
</evidence>
<reference evidence="2" key="2">
    <citation type="submission" date="2023-05" db="EMBL/GenBank/DDBJ databases">
        <authorList>
            <consortium name="Lawrence Berkeley National Laboratory"/>
            <person name="Steindorff A."/>
            <person name="Hensen N."/>
            <person name="Bonometti L."/>
            <person name="Westerberg I."/>
            <person name="Brannstrom I.O."/>
            <person name="Guillou S."/>
            <person name="Cros-Aarteil S."/>
            <person name="Calhoun S."/>
            <person name="Haridas S."/>
            <person name="Kuo A."/>
            <person name="Mondo S."/>
            <person name="Pangilinan J."/>
            <person name="Riley R."/>
            <person name="Labutti K."/>
            <person name="Andreopoulos B."/>
            <person name="Lipzen A."/>
            <person name="Chen C."/>
            <person name="Yanf M."/>
            <person name="Daum C."/>
            <person name="Ng V."/>
            <person name="Clum A."/>
            <person name="Ohm R."/>
            <person name="Martin F."/>
            <person name="Silar P."/>
            <person name="Natvig D."/>
            <person name="Lalanne C."/>
            <person name="Gautier V."/>
            <person name="Ament-Velasquez S.L."/>
            <person name="Kruys A."/>
            <person name="Hutchinson M.I."/>
            <person name="Powell A.J."/>
            <person name="Barry K."/>
            <person name="Miller A.N."/>
            <person name="Grigoriev I.V."/>
            <person name="Debuchy R."/>
            <person name="Gladieux P."/>
            <person name="Thoren M.H."/>
            <person name="Johannesson H."/>
        </authorList>
    </citation>
    <scope>NUCLEOTIDE SEQUENCE</scope>
    <source>
        <strain evidence="2">CBS 757.83</strain>
    </source>
</reference>
<dbReference type="EMBL" id="MU863639">
    <property type="protein sequence ID" value="KAK4100730.1"/>
    <property type="molecule type" value="Genomic_DNA"/>
</dbReference>
<keyword evidence="1" id="KW-1133">Transmembrane helix</keyword>
<sequence>MMPCLSKPKPPLYSEILVMLSLTITLFCFSSRLTRKKSSQKSLHCICFRNSSSCVMTISCRLLCDRRALMMPCRLSARLRMLSLSRFVVGSSRASRPQWMPKLSAREMLGEARLVSVGNDGPNVSVGC</sequence>
<keyword evidence="3" id="KW-1185">Reference proteome</keyword>
<reference evidence="2" key="1">
    <citation type="journal article" date="2023" name="Mol. Phylogenet. Evol.">
        <title>Genome-scale phylogeny and comparative genomics of the fungal order Sordariales.</title>
        <authorList>
            <person name="Hensen N."/>
            <person name="Bonometti L."/>
            <person name="Westerberg I."/>
            <person name="Brannstrom I.O."/>
            <person name="Guillou S."/>
            <person name="Cros-Aarteil S."/>
            <person name="Calhoun S."/>
            <person name="Haridas S."/>
            <person name="Kuo A."/>
            <person name="Mondo S."/>
            <person name="Pangilinan J."/>
            <person name="Riley R."/>
            <person name="LaButti K."/>
            <person name="Andreopoulos B."/>
            <person name="Lipzen A."/>
            <person name="Chen C."/>
            <person name="Yan M."/>
            <person name="Daum C."/>
            <person name="Ng V."/>
            <person name="Clum A."/>
            <person name="Steindorff A."/>
            <person name="Ohm R.A."/>
            <person name="Martin F."/>
            <person name="Silar P."/>
            <person name="Natvig D.O."/>
            <person name="Lalanne C."/>
            <person name="Gautier V."/>
            <person name="Ament-Velasquez S.L."/>
            <person name="Kruys A."/>
            <person name="Hutchinson M.I."/>
            <person name="Powell A.J."/>
            <person name="Barry K."/>
            <person name="Miller A.N."/>
            <person name="Grigoriev I.V."/>
            <person name="Debuchy R."/>
            <person name="Gladieux P."/>
            <person name="Hiltunen Thoren M."/>
            <person name="Johannesson H."/>
        </authorList>
    </citation>
    <scope>NUCLEOTIDE SEQUENCE</scope>
    <source>
        <strain evidence="2">CBS 757.83</strain>
    </source>
</reference>
<dbReference type="Proteomes" id="UP001305647">
    <property type="component" value="Unassembled WGS sequence"/>
</dbReference>
<comment type="caution">
    <text evidence="2">The sequence shown here is derived from an EMBL/GenBank/DDBJ whole genome shotgun (WGS) entry which is preliminary data.</text>
</comment>
<feature type="transmembrane region" description="Helical" evidence="1">
    <location>
        <begin position="12"/>
        <end position="33"/>
    </location>
</feature>
<keyword evidence="1" id="KW-0812">Transmembrane</keyword>
<dbReference type="AlphaFoldDB" id="A0AAN6Q2V5"/>
<accession>A0AAN6Q2V5</accession>
<protein>
    <submittedName>
        <fullName evidence="2">Uncharacterized protein</fullName>
    </submittedName>
</protein>
<proteinExistence type="predicted"/>
<gene>
    <name evidence="2" type="ORF">N658DRAFT_94162</name>
</gene>